<feature type="region of interest" description="Disordered" evidence="7">
    <location>
        <begin position="260"/>
        <end position="298"/>
    </location>
</feature>
<name>A0A6G1CJW9_9ORYZ</name>
<dbReference type="CDD" id="cd14798">
    <property type="entry name" value="RX-CC_like"/>
    <property type="match status" value="1"/>
</dbReference>
<evidence type="ECO:0000259" key="8">
    <source>
        <dbReference type="Pfam" id="PF18052"/>
    </source>
</evidence>
<sequence length="298" mass="33810">MEIVAGAMNAFTSLLVDEYKLPEGAKHDIVFLLDELESMQAALVMISEVPFSQLDDQVKAWARDVRELSYDMEDNVDAFMVQAQATREPNQQPDPDGSLIKGFIDRIRSLWTMAMIRHQIAVNIRRIKKDVEDVSERRKRYKLASVAAKSTITAIDPRLPALYEDVGKLVGIHEPRDELVKLLKGEEDAGLERELKVVTIVGVGGLVERLAIGPDGFRCLTQLQHNTMELTFAPGAMPRLEKLMLRFRVRETKDRHGNFDFGMNNLPQLSRDKEDSIGQEEEEDATHQEDAFFPFILS</sequence>
<dbReference type="InterPro" id="IPR038005">
    <property type="entry name" value="RX-like_CC"/>
</dbReference>
<reference evidence="10 11" key="1">
    <citation type="submission" date="2019-11" db="EMBL/GenBank/DDBJ databases">
        <title>Whole genome sequence of Oryza granulata.</title>
        <authorList>
            <person name="Li W."/>
        </authorList>
    </citation>
    <scope>NUCLEOTIDE SEQUENCE [LARGE SCALE GENOMIC DNA]</scope>
    <source>
        <strain evidence="11">cv. Menghai</strain>
        <tissue evidence="10">Leaf</tissue>
    </source>
</reference>
<dbReference type="GO" id="GO:0006952">
    <property type="term" value="P:defense response"/>
    <property type="evidence" value="ECO:0007669"/>
    <property type="project" value="UniProtKB-KW"/>
</dbReference>
<dbReference type="PANTHER" id="PTHR19338">
    <property type="entry name" value="TRANSLOCASE OF INNER MITOCHONDRIAL MEMBRANE 13 HOMOLOG"/>
    <property type="match status" value="1"/>
</dbReference>
<dbReference type="Proteomes" id="UP000479710">
    <property type="component" value="Unassembled WGS sequence"/>
</dbReference>
<evidence type="ECO:0000256" key="2">
    <source>
        <dbReference type="ARBA" id="ARBA00022614"/>
    </source>
</evidence>
<evidence type="ECO:0000256" key="7">
    <source>
        <dbReference type="SAM" id="MobiDB-lite"/>
    </source>
</evidence>
<keyword evidence="2" id="KW-0433">Leucine-rich repeat</keyword>
<dbReference type="InterPro" id="IPR055414">
    <property type="entry name" value="LRR_R13L4/SHOC2-like"/>
</dbReference>
<organism evidence="10 11">
    <name type="scientific">Oryza meyeriana var. granulata</name>
    <dbReference type="NCBI Taxonomy" id="110450"/>
    <lineage>
        <taxon>Eukaryota</taxon>
        <taxon>Viridiplantae</taxon>
        <taxon>Streptophyta</taxon>
        <taxon>Embryophyta</taxon>
        <taxon>Tracheophyta</taxon>
        <taxon>Spermatophyta</taxon>
        <taxon>Magnoliopsida</taxon>
        <taxon>Liliopsida</taxon>
        <taxon>Poales</taxon>
        <taxon>Poaceae</taxon>
        <taxon>BOP clade</taxon>
        <taxon>Oryzoideae</taxon>
        <taxon>Oryzeae</taxon>
        <taxon>Oryzinae</taxon>
        <taxon>Oryza</taxon>
        <taxon>Oryza meyeriana</taxon>
    </lineage>
</organism>
<keyword evidence="3" id="KW-0677">Repeat</keyword>
<evidence type="ECO:0000256" key="5">
    <source>
        <dbReference type="ARBA" id="ARBA00022821"/>
    </source>
</evidence>
<dbReference type="EMBL" id="SPHZ02000009">
    <property type="protein sequence ID" value="KAF0900064.1"/>
    <property type="molecule type" value="Genomic_DNA"/>
</dbReference>
<evidence type="ECO:0000256" key="1">
    <source>
        <dbReference type="ARBA" id="ARBA00008894"/>
    </source>
</evidence>
<keyword evidence="4" id="KW-0547">Nucleotide-binding</keyword>
<feature type="domain" description="Disease resistance R13L4/SHOC-2-like LRR" evidence="9">
    <location>
        <begin position="207"/>
        <end position="271"/>
    </location>
</feature>
<keyword evidence="6" id="KW-0175">Coiled coil</keyword>
<proteinExistence type="inferred from homology"/>
<keyword evidence="11" id="KW-1185">Reference proteome</keyword>
<accession>A0A6G1CJW9</accession>
<dbReference type="AlphaFoldDB" id="A0A6G1CJW9"/>
<comment type="caution">
    <text evidence="10">The sequence shown here is derived from an EMBL/GenBank/DDBJ whole genome shotgun (WGS) entry which is preliminary data.</text>
</comment>
<evidence type="ECO:0000259" key="9">
    <source>
        <dbReference type="Pfam" id="PF23598"/>
    </source>
</evidence>
<evidence type="ECO:0000256" key="4">
    <source>
        <dbReference type="ARBA" id="ARBA00022741"/>
    </source>
</evidence>
<dbReference type="GO" id="GO:0000166">
    <property type="term" value="F:nucleotide binding"/>
    <property type="evidence" value="ECO:0007669"/>
    <property type="project" value="UniProtKB-KW"/>
</dbReference>
<evidence type="ECO:0000313" key="10">
    <source>
        <dbReference type="EMBL" id="KAF0900064.1"/>
    </source>
</evidence>
<evidence type="ECO:0000256" key="6">
    <source>
        <dbReference type="ARBA" id="ARBA00023054"/>
    </source>
</evidence>
<evidence type="ECO:0000313" key="11">
    <source>
        <dbReference type="Proteomes" id="UP000479710"/>
    </source>
</evidence>
<keyword evidence="5" id="KW-0611">Plant defense</keyword>
<comment type="similarity">
    <text evidence="1">Belongs to the disease resistance NB-LRR family.</text>
</comment>
<protein>
    <submittedName>
        <fullName evidence="10">Uncharacterized protein</fullName>
    </submittedName>
</protein>
<gene>
    <name evidence="10" type="ORF">E2562_026800</name>
</gene>
<dbReference type="InterPro" id="IPR041118">
    <property type="entry name" value="Rx_N"/>
</dbReference>
<dbReference type="Pfam" id="PF23598">
    <property type="entry name" value="LRR_14"/>
    <property type="match status" value="1"/>
</dbReference>
<dbReference type="Pfam" id="PF18052">
    <property type="entry name" value="Rx_N"/>
    <property type="match status" value="1"/>
</dbReference>
<feature type="domain" description="Disease resistance N-terminal" evidence="8">
    <location>
        <begin position="7"/>
        <end position="88"/>
    </location>
</feature>
<evidence type="ECO:0000256" key="3">
    <source>
        <dbReference type="ARBA" id="ARBA00022737"/>
    </source>
</evidence>
<dbReference type="Gene3D" id="1.20.5.4130">
    <property type="match status" value="1"/>
</dbReference>
<dbReference type="PANTHER" id="PTHR19338:SF45">
    <property type="entry name" value="RX N-TERMINAL DOMAIN-CONTAINING PROTEIN"/>
    <property type="match status" value="1"/>
</dbReference>